<protein>
    <recommendedName>
        <fullName evidence="1">Aminoglycoside phosphotransferase domain-containing protein</fullName>
    </recommendedName>
</protein>
<dbReference type="InterPro" id="IPR011009">
    <property type="entry name" value="Kinase-like_dom_sf"/>
</dbReference>
<sequence length="333" mass="36507">MSAMDNAFSQALETMTVRIVPGARGIAHLRRLSAGATLETWSFDAVDGDRVLHPLILRRSPGGLRSTESLSLEAEADLIRLLDGSGVPVATVVHTLVPEDGLGEGFLMTRIEGETIARKVLRDAKFAAVRAHLASQFGTIRGTMTRVDAARLPALPFKPADVILARLASRYDSLGVARPVFDLALRWLAQNAPAPLDQYRLVHGDFRNGNIIFGSEGVRAVLDWEVAHIGDPAEDLAWISTPPWRFGELDRPVGGLGSRQQLFDAYEAACGERADPSRVHYWEVLGSLRWGVSCASMLEWFTSGRDPTVERAMIARRVSENELDLMRILTGTD</sequence>
<dbReference type="CDD" id="cd05154">
    <property type="entry name" value="ACAD10_11_N-like"/>
    <property type="match status" value="1"/>
</dbReference>
<dbReference type="AlphaFoldDB" id="A0A4Q1UFB3"/>
<dbReference type="PANTHER" id="PTHR21310">
    <property type="entry name" value="AMINOGLYCOSIDE PHOSPHOTRANSFERASE-RELATED-RELATED"/>
    <property type="match status" value="1"/>
</dbReference>
<dbReference type="PANTHER" id="PTHR21310:SF57">
    <property type="entry name" value="BLR2944 PROTEIN"/>
    <property type="match status" value="1"/>
</dbReference>
<organism evidence="2 3">
    <name type="scientific">Bradyrhizobium betae</name>
    <dbReference type="NCBI Taxonomy" id="244734"/>
    <lineage>
        <taxon>Bacteria</taxon>
        <taxon>Pseudomonadati</taxon>
        <taxon>Pseudomonadota</taxon>
        <taxon>Alphaproteobacteria</taxon>
        <taxon>Hyphomicrobiales</taxon>
        <taxon>Nitrobacteraceae</taxon>
        <taxon>Bradyrhizobium</taxon>
    </lineage>
</organism>
<dbReference type="InterPro" id="IPR002575">
    <property type="entry name" value="Aminoglycoside_PTrfase"/>
</dbReference>
<comment type="caution">
    <text evidence="2">The sequence shown here is derived from an EMBL/GenBank/DDBJ whole genome shotgun (WGS) entry which is preliminary data.</text>
</comment>
<dbReference type="InterPro" id="IPR041726">
    <property type="entry name" value="ACAD10_11_N"/>
</dbReference>
<proteinExistence type="predicted"/>
<dbReference type="InterPro" id="IPR051678">
    <property type="entry name" value="AGP_Transferase"/>
</dbReference>
<evidence type="ECO:0000313" key="3">
    <source>
        <dbReference type="Proteomes" id="UP000290819"/>
    </source>
</evidence>
<evidence type="ECO:0000313" key="2">
    <source>
        <dbReference type="EMBL" id="RXT33314.1"/>
    </source>
</evidence>
<feature type="domain" description="Aminoglycoside phosphotransferase" evidence="1">
    <location>
        <begin position="29"/>
        <end position="266"/>
    </location>
</feature>
<dbReference type="OrthoDB" id="3806873at2"/>
<accession>A0A4Q1UFB3</accession>
<dbReference type="Gene3D" id="3.30.200.20">
    <property type="entry name" value="Phosphorylase Kinase, domain 1"/>
    <property type="match status" value="1"/>
</dbReference>
<dbReference type="Pfam" id="PF01636">
    <property type="entry name" value="APH"/>
    <property type="match status" value="1"/>
</dbReference>
<dbReference type="EMBL" id="MZXW01000057">
    <property type="protein sequence ID" value="RXT33314.1"/>
    <property type="molecule type" value="Genomic_DNA"/>
</dbReference>
<dbReference type="Gene3D" id="3.90.1200.10">
    <property type="match status" value="1"/>
</dbReference>
<dbReference type="Proteomes" id="UP000290819">
    <property type="component" value="Unassembled WGS sequence"/>
</dbReference>
<evidence type="ECO:0000259" key="1">
    <source>
        <dbReference type="Pfam" id="PF01636"/>
    </source>
</evidence>
<keyword evidence="3" id="KW-1185">Reference proteome</keyword>
<dbReference type="SUPFAM" id="SSF56112">
    <property type="entry name" value="Protein kinase-like (PK-like)"/>
    <property type="match status" value="1"/>
</dbReference>
<gene>
    <name evidence="2" type="ORF">B5V03_40340</name>
</gene>
<name>A0A4Q1UFB3_9BRAD</name>
<reference evidence="2 3" key="1">
    <citation type="submission" date="2017-03" db="EMBL/GenBank/DDBJ databases">
        <authorList>
            <person name="Safronova V.I."/>
            <person name="Sazanova A.L."/>
            <person name="Chirak E.R."/>
        </authorList>
    </citation>
    <scope>NUCLEOTIDE SEQUENCE [LARGE SCALE GENOMIC DNA]</scope>
    <source>
        <strain evidence="2 3">Opo-243</strain>
    </source>
</reference>